<dbReference type="Proteomes" id="UP000574276">
    <property type="component" value="Unassembled WGS sequence"/>
</dbReference>
<name>A0A839K341_9FIRM</name>
<reference evidence="1 2" key="1">
    <citation type="submission" date="2020-07" db="EMBL/GenBank/DDBJ databases">
        <title>Characterization and genome sequencing of isolate MD1, a novel member within the family Lachnospiraceae.</title>
        <authorList>
            <person name="Rettenmaier R."/>
            <person name="Di Bello L."/>
            <person name="Zinser C."/>
            <person name="Scheitz K."/>
            <person name="Liebl W."/>
            <person name="Zverlov V."/>
        </authorList>
    </citation>
    <scope>NUCLEOTIDE SEQUENCE [LARGE SCALE GENOMIC DNA]</scope>
    <source>
        <strain evidence="1 2">MD1</strain>
    </source>
</reference>
<accession>A0A839K341</accession>
<evidence type="ECO:0000313" key="1">
    <source>
        <dbReference type="EMBL" id="MBB2184036.1"/>
    </source>
</evidence>
<gene>
    <name evidence="1" type="ORF">H0486_14240</name>
</gene>
<evidence type="ECO:0000313" key="2">
    <source>
        <dbReference type="Proteomes" id="UP000574276"/>
    </source>
</evidence>
<organism evidence="1 2">
    <name type="scientific">Variimorphobacter saccharofermentans</name>
    <dbReference type="NCBI Taxonomy" id="2755051"/>
    <lineage>
        <taxon>Bacteria</taxon>
        <taxon>Bacillati</taxon>
        <taxon>Bacillota</taxon>
        <taxon>Clostridia</taxon>
        <taxon>Lachnospirales</taxon>
        <taxon>Lachnospiraceae</taxon>
        <taxon>Variimorphobacter</taxon>
    </lineage>
</organism>
<comment type="caution">
    <text evidence="1">The sequence shown here is derived from an EMBL/GenBank/DDBJ whole genome shotgun (WGS) entry which is preliminary data.</text>
</comment>
<protein>
    <submittedName>
        <fullName evidence="1">Uncharacterized protein</fullName>
    </submittedName>
</protein>
<sequence>MTDIKKDSTRDRIYEYSYEQTEQKPDARMKWIYEHYHNGQLITIDDFKYLYLRDPEGCKRLIDSWIDKNWSDKKDDQRKEEQIHTKQADRSREDQLEPVLIQQLEMMNRITEDLLPMAKVEKPSAKDALANIKETVVEMNRTELLEMIQHFYETAKLRRQQHRKFRTWEKYLYATDYNNSPYRKPESEYLI</sequence>
<dbReference type="EMBL" id="JACEGA010000001">
    <property type="protein sequence ID" value="MBB2184036.1"/>
    <property type="molecule type" value="Genomic_DNA"/>
</dbReference>
<dbReference type="RefSeq" id="WP_228353634.1">
    <property type="nucleotide sequence ID" value="NZ_JACEGA010000001.1"/>
</dbReference>
<proteinExistence type="predicted"/>
<dbReference type="AlphaFoldDB" id="A0A839K341"/>
<keyword evidence="2" id="KW-1185">Reference proteome</keyword>